<reference evidence="1" key="2">
    <citation type="journal article" date="2015" name="Fish Shellfish Immunol.">
        <title>Early steps in the European eel (Anguilla anguilla)-Vibrio vulnificus interaction in the gills: Role of the RtxA13 toxin.</title>
        <authorList>
            <person name="Callol A."/>
            <person name="Pajuelo D."/>
            <person name="Ebbesson L."/>
            <person name="Teles M."/>
            <person name="MacKenzie S."/>
            <person name="Amaro C."/>
        </authorList>
    </citation>
    <scope>NUCLEOTIDE SEQUENCE</scope>
</reference>
<name>A0A0E9VF17_ANGAN</name>
<accession>A0A0E9VF17</accession>
<organism evidence="1">
    <name type="scientific">Anguilla anguilla</name>
    <name type="common">European freshwater eel</name>
    <name type="synonym">Muraena anguilla</name>
    <dbReference type="NCBI Taxonomy" id="7936"/>
    <lineage>
        <taxon>Eukaryota</taxon>
        <taxon>Metazoa</taxon>
        <taxon>Chordata</taxon>
        <taxon>Craniata</taxon>
        <taxon>Vertebrata</taxon>
        <taxon>Euteleostomi</taxon>
        <taxon>Actinopterygii</taxon>
        <taxon>Neopterygii</taxon>
        <taxon>Teleostei</taxon>
        <taxon>Anguilliformes</taxon>
        <taxon>Anguillidae</taxon>
        <taxon>Anguilla</taxon>
    </lineage>
</organism>
<dbReference type="EMBL" id="GBXM01025850">
    <property type="protein sequence ID" value="JAH82727.1"/>
    <property type="molecule type" value="Transcribed_RNA"/>
</dbReference>
<protein>
    <submittedName>
        <fullName evidence="1">Uncharacterized protein</fullName>
    </submittedName>
</protein>
<reference evidence="1" key="1">
    <citation type="submission" date="2014-11" db="EMBL/GenBank/DDBJ databases">
        <authorList>
            <person name="Amaro Gonzalez C."/>
        </authorList>
    </citation>
    <scope>NUCLEOTIDE SEQUENCE</scope>
</reference>
<dbReference type="EMBL" id="GBXM01032527">
    <property type="protein sequence ID" value="JAH76050.1"/>
    <property type="molecule type" value="Transcribed_RNA"/>
</dbReference>
<dbReference type="AlphaFoldDB" id="A0A0E9VF17"/>
<evidence type="ECO:0000313" key="1">
    <source>
        <dbReference type="EMBL" id="JAH76050.1"/>
    </source>
</evidence>
<proteinExistence type="predicted"/>
<sequence length="44" mass="5448">MLDFRFLFIWLQIMLNNEYILYLQKDDTPFRVSEIVLCNGRLYC</sequence>